<gene>
    <name evidence="3" type="ORF">ZIOFF_057757</name>
</gene>
<proteinExistence type="predicted"/>
<sequence>MNGMKNGAGDAHLRPQSAVVAAADAAASTKWLDRRPVQAFIVAALLLLVALVAYAGSPPALFLMSPNPIGSLSGVRSGGGNRSGKAPPGIVGSRIAICLVGGARRFEITGPSIMKHVLEEFPDAELFLHSPLDGNAHKLSLLKAAPRIAAVRIFRPQNVPATEEEERVLTASGSPNGIQGLLQYFNLVEGCLRMIRLRESQGNFTYDWIVRTRVDGYWSAALDAPAAFKQGTYVVPIGSRYGGLNDRLGVGDRAASEVALSRLSLIPRLYAAGYRRLNSESAFQAQLAVANVTWEEVRVPFCVVSERQYEYPPPHYGVLVVSMGSAGPLSGSKCRPCEATCAGQCAEEVVAGLHQGWSWTEWSNGSLEVCDGSGRWADGWERIYDRVAGREMAAERRRVADMDVGACVVNFETMRRRTARWEAPPAIEVCKMGLSSKTNSTL</sequence>
<dbReference type="EMBL" id="JACMSC010000016">
    <property type="protein sequence ID" value="KAG6481162.1"/>
    <property type="molecule type" value="Genomic_DNA"/>
</dbReference>
<keyword evidence="1" id="KW-0472">Membrane</keyword>
<dbReference type="PANTHER" id="PTHR35112">
    <property type="entry name" value="OS08G0360500 PROTEIN"/>
    <property type="match status" value="1"/>
</dbReference>
<keyword evidence="1" id="KW-0812">Transmembrane</keyword>
<keyword evidence="4" id="KW-1185">Reference proteome</keyword>
<dbReference type="AlphaFoldDB" id="A0A8J5F7N0"/>
<evidence type="ECO:0000256" key="1">
    <source>
        <dbReference type="SAM" id="Phobius"/>
    </source>
</evidence>
<keyword evidence="1" id="KW-1133">Transmembrane helix</keyword>
<evidence type="ECO:0000313" key="4">
    <source>
        <dbReference type="Proteomes" id="UP000734854"/>
    </source>
</evidence>
<dbReference type="Proteomes" id="UP000734854">
    <property type="component" value="Unassembled WGS sequence"/>
</dbReference>
<feature type="transmembrane region" description="Helical" evidence="1">
    <location>
        <begin position="37"/>
        <end position="56"/>
    </location>
</feature>
<name>A0A8J5F7N0_ZINOF</name>
<accession>A0A8J5F7N0</accession>
<comment type="caution">
    <text evidence="3">The sequence shown here is derived from an EMBL/GenBank/DDBJ whole genome shotgun (WGS) entry which is preliminary data.</text>
</comment>
<protein>
    <recommendedName>
        <fullName evidence="2">DUF7796 domain-containing protein</fullName>
    </recommendedName>
</protein>
<evidence type="ECO:0000259" key="2">
    <source>
        <dbReference type="Pfam" id="PF25072"/>
    </source>
</evidence>
<feature type="domain" description="DUF7796" evidence="2">
    <location>
        <begin position="93"/>
        <end position="435"/>
    </location>
</feature>
<evidence type="ECO:0000313" key="3">
    <source>
        <dbReference type="EMBL" id="KAG6481162.1"/>
    </source>
</evidence>
<dbReference type="InterPro" id="IPR056698">
    <property type="entry name" value="DUF7796"/>
</dbReference>
<dbReference type="PANTHER" id="PTHR35112:SF1">
    <property type="entry name" value="RING_FYVE_PHD ZINC FINGER SUPERFAMILY PROTEIN"/>
    <property type="match status" value="1"/>
</dbReference>
<dbReference type="OrthoDB" id="2016723at2759"/>
<dbReference type="Pfam" id="PF25072">
    <property type="entry name" value="DUF7796"/>
    <property type="match status" value="1"/>
</dbReference>
<reference evidence="3 4" key="1">
    <citation type="submission" date="2020-08" db="EMBL/GenBank/DDBJ databases">
        <title>Plant Genome Project.</title>
        <authorList>
            <person name="Zhang R.-G."/>
        </authorList>
    </citation>
    <scope>NUCLEOTIDE SEQUENCE [LARGE SCALE GENOMIC DNA]</scope>
    <source>
        <tissue evidence="3">Rhizome</tissue>
    </source>
</reference>
<organism evidence="3 4">
    <name type="scientific">Zingiber officinale</name>
    <name type="common">Ginger</name>
    <name type="synonym">Amomum zingiber</name>
    <dbReference type="NCBI Taxonomy" id="94328"/>
    <lineage>
        <taxon>Eukaryota</taxon>
        <taxon>Viridiplantae</taxon>
        <taxon>Streptophyta</taxon>
        <taxon>Embryophyta</taxon>
        <taxon>Tracheophyta</taxon>
        <taxon>Spermatophyta</taxon>
        <taxon>Magnoliopsida</taxon>
        <taxon>Liliopsida</taxon>
        <taxon>Zingiberales</taxon>
        <taxon>Zingiberaceae</taxon>
        <taxon>Zingiber</taxon>
    </lineage>
</organism>